<dbReference type="Proteomes" id="UP000246410">
    <property type="component" value="Unassembled WGS sequence"/>
</dbReference>
<keyword evidence="3" id="KW-1185">Reference proteome</keyword>
<dbReference type="Pfam" id="PF19694">
    <property type="entry name" value="DUF6194"/>
    <property type="match status" value="1"/>
</dbReference>
<dbReference type="InterPro" id="IPR045676">
    <property type="entry name" value="DUF6194"/>
</dbReference>
<feature type="domain" description="DUF6194" evidence="1">
    <location>
        <begin position="1"/>
        <end position="150"/>
    </location>
</feature>
<organism evidence="2 3">
    <name type="scientific">Nocardia neocaledoniensis</name>
    <dbReference type="NCBI Taxonomy" id="236511"/>
    <lineage>
        <taxon>Bacteria</taxon>
        <taxon>Bacillati</taxon>
        <taxon>Actinomycetota</taxon>
        <taxon>Actinomycetes</taxon>
        <taxon>Mycobacteriales</taxon>
        <taxon>Nocardiaceae</taxon>
        <taxon>Nocardia</taxon>
    </lineage>
</organism>
<dbReference type="AlphaFoldDB" id="A0A317NVL3"/>
<dbReference type="RefSeq" id="WP_110037276.1">
    <property type="nucleotide sequence ID" value="NZ_QGTL01000003.1"/>
</dbReference>
<reference evidence="2 3" key="1">
    <citation type="submission" date="2018-05" db="EMBL/GenBank/DDBJ databases">
        <title>Genomic Encyclopedia of Type Strains, Phase IV (KMG-IV): sequencing the most valuable type-strain genomes for metagenomic binning, comparative biology and taxonomic classification.</title>
        <authorList>
            <person name="Goeker M."/>
        </authorList>
    </citation>
    <scope>NUCLEOTIDE SEQUENCE [LARGE SCALE GENOMIC DNA]</scope>
    <source>
        <strain evidence="2 3">DSM 44717</strain>
    </source>
</reference>
<evidence type="ECO:0000313" key="3">
    <source>
        <dbReference type="Proteomes" id="UP000246410"/>
    </source>
</evidence>
<evidence type="ECO:0000313" key="2">
    <source>
        <dbReference type="EMBL" id="PWV77858.1"/>
    </source>
</evidence>
<evidence type="ECO:0000259" key="1">
    <source>
        <dbReference type="Pfam" id="PF19694"/>
    </source>
</evidence>
<comment type="caution">
    <text evidence="2">The sequence shown here is derived from an EMBL/GenBank/DDBJ whole genome shotgun (WGS) entry which is preliminary data.</text>
</comment>
<name>A0A317NVL3_9NOCA</name>
<accession>A0A317NVL3</accession>
<proteinExistence type="predicted"/>
<dbReference type="EMBL" id="QGTL01000003">
    <property type="protein sequence ID" value="PWV77858.1"/>
    <property type="molecule type" value="Genomic_DNA"/>
</dbReference>
<gene>
    <name evidence="2" type="ORF">DFR69_103458</name>
</gene>
<protein>
    <recommendedName>
        <fullName evidence="1">DUF6194 domain-containing protein</fullName>
    </recommendedName>
</protein>
<sequence>MTIDDILEFLGSLDGVLILRPEAGSDAPEISWGDAFCYYAPDGIVPTTVQPFATIVTKQYPDESDTGLDRPGAFRVNVAAGRDAFTAWTGHAPGRTPARPTADDTVLPHPTYGSAGWLAVVNPGERTATVIRELLTDAHARARARFQRRTS</sequence>